<dbReference type="InterPro" id="IPR053137">
    <property type="entry name" value="NLR-like"/>
</dbReference>
<dbReference type="InterPro" id="IPR011990">
    <property type="entry name" value="TPR-like_helical_dom_sf"/>
</dbReference>
<dbReference type="PANTHER" id="PTHR46082">
    <property type="entry name" value="ATP/GTP-BINDING PROTEIN-RELATED"/>
    <property type="match status" value="1"/>
</dbReference>
<feature type="region of interest" description="Disordered" evidence="1">
    <location>
        <begin position="56"/>
        <end position="106"/>
    </location>
</feature>
<dbReference type="InterPro" id="IPR019734">
    <property type="entry name" value="TPR_rpt"/>
</dbReference>
<evidence type="ECO:0000313" key="2">
    <source>
        <dbReference type="EMBL" id="VUC25255.1"/>
    </source>
</evidence>
<dbReference type="SMART" id="SM00028">
    <property type="entry name" value="TPR"/>
    <property type="match status" value="7"/>
</dbReference>
<gene>
    <name evidence="2" type="ORF">CLO192961_LOCUS160765</name>
</gene>
<dbReference type="SUPFAM" id="SSF48452">
    <property type="entry name" value="TPR-like"/>
    <property type="match status" value="3"/>
</dbReference>
<dbReference type="SUPFAM" id="SSF52540">
    <property type="entry name" value="P-loop containing nucleoside triphosphate hydrolases"/>
    <property type="match status" value="1"/>
</dbReference>
<name>A0ABY6U2H5_BIOOC</name>
<organism evidence="2 3">
    <name type="scientific">Bionectria ochroleuca</name>
    <name type="common">Gliocladium roseum</name>
    <dbReference type="NCBI Taxonomy" id="29856"/>
    <lineage>
        <taxon>Eukaryota</taxon>
        <taxon>Fungi</taxon>
        <taxon>Dikarya</taxon>
        <taxon>Ascomycota</taxon>
        <taxon>Pezizomycotina</taxon>
        <taxon>Sordariomycetes</taxon>
        <taxon>Hypocreomycetidae</taxon>
        <taxon>Hypocreales</taxon>
        <taxon>Bionectriaceae</taxon>
        <taxon>Clonostachys</taxon>
    </lineage>
</organism>
<proteinExistence type="predicted"/>
<dbReference type="Gene3D" id="1.25.40.10">
    <property type="entry name" value="Tetratricopeptide repeat domain"/>
    <property type="match status" value="3"/>
</dbReference>
<dbReference type="EMBL" id="CABFNS010000732">
    <property type="protein sequence ID" value="VUC25255.1"/>
    <property type="molecule type" value="Genomic_DNA"/>
</dbReference>
<dbReference type="Pfam" id="PF13374">
    <property type="entry name" value="TPR_10"/>
    <property type="match status" value="2"/>
</dbReference>
<sequence length="1048" mass="119264">MSGMDLSTRIERTIEDVWCLDSLSNLESEIRARIQVVVQRFSEIVSTANVSLEHREAAESKWRQLDRQRTQSRTQENLVKDVSGRGPSDTSAQEDEDTSQDFPVSVQEGMGFPRAQKLGMIKALTPVLSPEKKMELWCNPSPYTTEFLCSGFPRPEDRIIEIFSNQLLKMISIIDNGDERALNDRDTLNLLEDELSVLETALSQGIPPVQSKESIRDFQEVSEGPNLNELPQFIVPHSRNRDFTGRKIYLEELKESFDFENPRHGILSVVSLYGLGGIGKTQIALEFSYWVHEMHPSVSVYWIDATSQTRFRQSLLSISRAHEHLETQSETDLEPNTFDIGNLLEELNYSRWFLVLDGLDDEHQLYEHELESSSSSPERRASFLSHITNIRNDGILITTRDRKIGPKIFNNDIFNMKIPGMSPAECETLFLPQLSQQVERSRDLNKALFRLLEFHPLAITQAAGYISKTRTSVRHYIQALEEGDYAKLDETDETEGRESYPPIITTLIASFEQVKRLNPIAGSFLSLMSAFNPVEIPSTFLYKYCEYYYEDVDESSIQAGLEILVDFGFLPENEIDLSAEGVNPCFTMSWLVQQTVRFWLLRRGERPRYENRALRIVSESFPNGKEFENWKLCRDYHNQARFIAWFPSETSKYEVHRGTLLNNLGGFLHGVGDWDEAEDAYRAAADIRTNILGEEHPDTLDSRDDLAAVYMDQGMLQEADELAWAVIESRRKVLGEAHPDTLMSRANRAVILRRQGRIRDALSSGRKTLADCETNFGVGILQTLTVRAILASALRVNGDLSEAERLGTEVLRRMKLVLGEKHPMTMNGMSSLASVLLCQGRLKEVEALGTKVLELRRSILGEKHPFTLVSMSNLASIYWHQQRYREAEVVSNQALELQMTRIGESHPDALTTAANIASIYSSQRRFSEAEQLGSKILKSRERILGRDHPDTLTSMNNLASAQMHLKKFESAQKLSLEAFERRAKVLRKDHPSMLSSMNTLAHAQYKLGQEANAIQLMQDCVKARQFVLGGNDPRTLMSARILESWLED</sequence>
<keyword evidence="3" id="KW-1185">Reference proteome</keyword>
<reference evidence="2 3" key="1">
    <citation type="submission" date="2019-06" db="EMBL/GenBank/DDBJ databases">
        <authorList>
            <person name="Broberg M."/>
        </authorList>
    </citation>
    <scope>NUCLEOTIDE SEQUENCE [LARGE SCALE GENOMIC DNA]</scope>
</reference>
<dbReference type="PANTHER" id="PTHR46082:SF11">
    <property type="entry name" value="AAA+ ATPASE DOMAIN-CONTAINING PROTEIN-RELATED"/>
    <property type="match status" value="1"/>
</dbReference>
<dbReference type="InterPro" id="IPR027417">
    <property type="entry name" value="P-loop_NTPase"/>
</dbReference>
<evidence type="ECO:0008006" key="4">
    <source>
        <dbReference type="Google" id="ProtNLM"/>
    </source>
</evidence>
<dbReference type="Gene3D" id="3.40.50.300">
    <property type="entry name" value="P-loop containing nucleotide triphosphate hydrolases"/>
    <property type="match status" value="1"/>
</dbReference>
<comment type="caution">
    <text evidence="2">The sequence shown here is derived from an EMBL/GenBank/DDBJ whole genome shotgun (WGS) entry which is preliminary data.</text>
</comment>
<feature type="compositionally biased region" description="Basic and acidic residues" evidence="1">
    <location>
        <begin position="56"/>
        <end position="69"/>
    </location>
</feature>
<evidence type="ECO:0000313" key="3">
    <source>
        <dbReference type="Proteomes" id="UP000766486"/>
    </source>
</evidence>
<dbReference type="Proteomes" id="UP000766486">
    <property type="component" value="Unassembled WGS sequence"/>
</dbReference>
<protein>
    <recommendedName>
        <fullName evidence="4">NB-ARC domain-containing protein</fullName>
    </recommendedName>
</protein>
<accession>A0ABY6U2H5</accession>
<evidence type="ECO:0000256" key="1">
    <source>
        <dbReference type="SAM" id="MobiDB-lite"/>
    </source>
</evidence>
<dbReference type="Pfam" id="PF13424">
    <property type="entry name" value="TPR_12"/>
    <property type="match status" value="3"/>
</dbReference>